<accession>A0A165SGS9</accession>
<dbReference type="InParanoid" id="A0A165SGS9"/>
<feature type="compositionally biased region" description="Low complexity" evidence="1">
    <location>
        <begin position="8"/>
        <end position="27"/>
    </location>
</feature>
<organism evidence="2 3">
    <name type="scientific">Neolentinus lepideus HHB14362 ss-1</name>
    <dbReference type="NCBI Taxonomy" id="1314782"/>
    <lineage>
        <taxon>Eukaryota</taxon>
        <taxon>Fungi</taxon>
        <taxon>Dikarya</taxon>
        <taxon>Basidiomycota</taxon>
        <taxon>Agaricomycotina</taxon>
        <taxon>Agaricomycetes</taxon>
        <taxon>Gloeophyllales</taxon>
        <taxon>Gloeophyllaceae</taxon>
        <taxon>Neolentinus</taxon>
    </lineage>
</organism>
<protein>
    <submittedName>
        <fullName evidence="2">Uncharacterized protein</fullName>
    </submittedName>
</protein>
<evidence type="ECO:0000313" key="3">
    <source>
        <dbReference type="Proteomes" id="UP000076761"/>
    </source>
</evidence>
<reference evidence="2 3" key="1">
    <citation type="journal article" date="2016" name="Mol. Biol. Evol.">
        <title>Comparative Genomics of Early-Diverging Mushroom-Forming Fungi Provides Insights into the Origins of Lignocellulose Decay Capabilities.</title>
        <authorList>
            <person name="Nagy L.G."/>
            <person name="Riley R."/>
            <person name="Tritt A."/>
            <person name="Adam C."/>
            <person name="Daum C."/>
            <person name="Floudas D."/>
            <person name="Sun H."/>
            <person name="Yadav J.S."/>
            <person name="Pangilinan J."/>
            <person name="Larsson K.H."/>
            <person name="Matsuura K."/>
            <person name="Barry K."/>
            <person name="Labutti K."/>
            <person name="Kuo R."/>
            <person name="Ohm R.A."/>
            <person name="Bhattacharya S.S."/>
            <person name="Shirouzu T."/>
            <person name="Yoshinaga Y."/>
            <person name="Martin F.M."/>
            <person name="Grigoriev I.V."/>
            <person name="Hibbett D.S."/>
        </authorList>
    </citation>
    <scope>NUCLEOTIDE SEQUENCE [LARGE SCALE GENOMIC DNA]</scope>
    <source>
        <strain evidence="2 3">HHB14362 ss-1</strain>
    </source>
</reference>
<dbReference type="EMBL" id="KV425573">
    <property type="protein sequence ID" value="KZT25137.1"/>
    <property type="molecule type" value="Genomic_DNA"/>
</dbReference>
<gene>
    <name evidence="2" type="ORF">NEOLEDRAFT_1178563</name>
</gene>
<name>A0A165SGS9_9AGAM</name>
<keyword evidence="3" id="KW-1185">Reference proteome</keyword>
<feature type="compositionally biased region" description="Low complexity" evidence="1">
    <location>
        <begin position="75"/>
        <end position="93"/>
    </location>
</feature>
<evidence type="ECO:0000256" key="1">
    <source>
        <dbReference type="SAM" id="MobiDB-lite"/>
    </source>
</evidence>
<feature type="region of interest" description="Disordered" evidence="1">
    <location>
        <begin position="75"/>
        <end position="100"/>
    </location>
</feature>
<dbReference type="AlphaFoldDB" id="A0A165SGS9"/>
<evidence type="ECO:0000313" key="2">
    <source>
        <dbReference type="EMBL" id="KZT25137.1"/>
    </source>
</evidence>
<sequence length="100" mass="10877">AQQSPRVQQQIATPQPQAQKTPQQQPNPYALAAQNGAYNVHPAMQGQPMVQYPGMYFQRMPPGYWGVPMGRGMPPGVVNGQQHQQGNVNAGQVKGLQGRT</sequence>
<feature type="non-terminal residue" evidence="2">
    <location>
        <position position="1"/>
    </location>
</feature>
<proteinExistence type="predicted"/>
<feature type="region of interest" description="Disordered" evidence="1">
    <location>
        <begin position="1"/>
        <end position="27"/>
    </location>
</feature>
<dbReference type="Proteomes" id="UP000076761">
    <property type="component" value="Unassembled WGS sequence"/>
</dbReference>